<organism evidence="7 8">
    <name type="scientific">Streptomyces endophyticus</name>
    <dbReference type="NCBI Taxonomy" id="714166"/>
    <lineage>
        <taxon>Bacteria</taxon>
        <taxon>Bacillati</taxon>
        <taxon>Actinomycetota</taxon>
        <taxon>Actinomycetes</taxon>
        <taxon>Kitasatosporales</taxon>
        <taxon>Streptomycetaceae</taxon>
        <taxon>Streptomyces</taxon>
    </lineage>
</organism>
<dbReference type="Pfam" id="PF00005">
    <property type="entry name" value="ABC_tran"/>
    <property type="match status" value="1"/>
</dbReference>
<dbReference type="Proteomes" id="UP001354931">
    <property type="component" value="Unassembled WGS sequence"/>
</dbReference>
<accession>A0ABU6EYV2</accession>
<dbReference type="PROSITE" id="PS00211">
    <property type="entry name" value="ABC_TRANSPORTER_1"/>
    <property type="match status" value="1"/>
</dbReference>
<evidence type="ECO:0000256" key="4">
    <source>
        <dbReference type="ARBA" id="ARBA00022840"/>
    </source>
</evidence>
<comment type="subcellular location">
    <subcellularLocation>
        <location evidence="1">Cell membrane</location>
        <topology evidence="1">Peripheral membrane protein</topology>
    </subcellularLocation>
</comment>
<proteinExistence type="predicted"/>
<evidence type="ECO:0000259" key="6">
    <source>
        <dbReference type="PROSITE" id="PS50893"/>
    </source>
</evidence>
<evidence type="ECO:0000313" key="7">
    <source>
        <dbReference type="EMBL" id="MEB8336403.1"/>
    </source>
</evidence>
<evidence type="ECO:0000256" key="5">
    <source>
        <dbReference type="ARBA" id="ARBA00023251"/>
    </source>
</evidence>
<evidence type="ECO:0000256" key="3">
    <source>
        <dbReference type="ARBA" id="ARBA00022741"/>
    </source>
</evidence>
<evidence type="ECO:0000256" key="2">
    <source>
        <dbReference type="ARBA" id="ARBA00022448"/>
    </source>
</evidence>
<reference evidence="7 8" key="1">
    <citation type="submission" date="2022-10" db="EMBL/GenBank/DDBJ databases">
        <authorList>
            <person name="Xie J."/>
            <person name="Shen N."/>
        </authorList>
    </citation>
    <scope>NUCLEOTIDE SEQUENCE [LARGE SCALE GENOMIC DNA]</scope>
    <source>
        <strain evidence="7 8">YIM65594</strain>
    </source>
</reference>
<name>A0ABU6EYV2_9ACTN</name>
<dbReference type="PROSITE" id="PS50893">
    <property type="entry name" value="ABC_TRANSPORTER_2"/>
    <property type="match status" value="1"/>
</dbReference>
<keyword evidence="8" id="KW-1185">Reference proteome</keyword>
<keyword evidence="5" id="KW-0046">Antibiotic resistance</keyword>
<dbReference type="Gene3D" id="3.40.50.300">
    <property type="entry name" value="P-loop containing nucleotide triphosphate hydrolases"/>
    <property type="match status" value="1"/>
</dbReference>
<dbReference type="InterPro" id="IPR027417">
    <property type="entry name" value="P-loop_NTPase"/>
</dbReference>
<dbReference type="SUPFAM" id="SSF52540">
    <property type="entry name" value="P-loop containing nucleoside triphosphate hydrolases"/>
    <property type="match status" value="1"/>
</dbReference>
<keyword evidence="4 7" id="KW-0067">ATP-binding</keyword>
<protein>
    <submittedName>
        <fullName evidence="7">ATP-binding cassette domain-containing protein</fullName>
    </submittedName>
</protein>
<dbReference type="RefSeq" id="WP_326014024.1">
    <property type="nucleotide sequence ID" value="NZ_JAOZYC010000003.1"/>
</dbReference>
<feature type="domain" description="ABC transporter" evidence="6">
    <location>
        <begin position="13"/>
        <end position="243"/>
    </location>
</feature>
<gene>
    <name evidence="7" type="ORF">OKJ99_02555</name>
</gene>
<dbReference type="PANTHER" id="PTHR42711:SF19">
    <property type="entry name" value="DOXORUBICIN RESISTANCE ATP-BINDING PROTEIN DRRA"/>
    <property type="match status" value="1"/>
</dbReference>
<evidence type="ECO:0000313" key="8">
    <source>
        <dbReference type="Proteomes" id="UP001354931"/>
    </source>
</evidence>
<comment type="caution">
    <text evidence="7">The sequence shown here is derived from an EMBL/GenBank/DDBJ whole genome shotgun (WGS) entry which is preliminary data.</text>
</comment>
<dbReference type="SMART" id="SM00382">
    <property type="entry name" value="AAA"/>
    <property type="match status" value="1"/>
</dbReference>
<dbReference type="PANTHER" id="PTHR42711">
    <property type="entry name" value="ABC TRANSPORTER ATP-BINDING PROTEIN"/>
    <property type="match status" value="1"/>
</dbReference>
<sequence>MTTTTATAPPLAIEARGLRKAFGDKTVLDGIDLAVPAGSVFSLLGPNGAGKTTAVKILSTLVTADAGELFVGGHDLAADPQAVRAAIGVTGQFSAVDGLITGEENMHLMADLHHLPRREGRRAAAALLDRFDLTEAARKPAATYSGGMRRRLDIAMTLVGSPRILFLDEPTTGLDPRSRHTMWRMIRDLVADGATVFLTTQYLDEADELADRIAVLSEGRIAATGSADELKRLVPGGHVRLRFTDPVGYRAAVAVLRDVTTDDEALTVRIPSDGTQRELRSLLDWLDAAGVEADELSVHTPDLDDVFFALTGGADKSTTRPEEALR</sequence>
<dbReference type="EMBL" id="JAOZYC010000003">
    <property type="protein sequence ID" value="MEB8336403.1"/>
    <property type="molecule type" value="Genomic_DNA"/>
</dbReference>
<dbReference type="InterPro" id="IPR017871">
    <property type="entry name" value="ABC_transporter-like_CS"/>
</dbReference>
<keyword evidence="2" id="KW-0813">Transport</keyword>
<dbReference type="InterPro" id="IPR050763">
    <property type="entry name" value="ABC_transporter_ATP-binding"/>
</dbReference>
<dbReference type="InterPro" id="IPR003593">
    <property type="entry name" value="AAA+_ATPase"/>
</dbReference>
<dbReference type="InterPro" id="IPR003439">
    <property type="entry name" value="ABC_transporter-like_ATP-bd"/>
</dbReference>
<evidence type="ECO:0000256" key="1">
    <source>
        <dbReference type="ARBA" id="ARBA00004202"/>
    </source>
</evidence>
<keyword evidence="3" id="KW-0547">Nucleotide-binding</keyword>
<dbReference type="GO" id="GO:0005524">
    <property type="term" value="F:ATP binding"/>
    <property type="evidence" value="ECO:0007669"/>
    <property type="project" value="UniProtKB-KW"/>
</dbReference>